<proteinExistence type="predicted"/>
<gene>
    <name evidence="1" type="ORF">OWV82_010719</name>
</gene>
<dbReference type="Proteomes" id="UP001164539">
    <property type="component" value="Chromosome 5"/>
</dbReference>
<evidence type="ECO:0000313" key="2">
    <source>
        <dbReference type="Proteomes" id="UP001164539"/>
    </source>
</evidence>
<name>A0ACC1Y659_MELAZ</name>
<organism evidence="1 2">
    <name type="scientific">Melia azedarach</name>
    <name type="common">Chinaberry tree</name>
    <dbReference type="NCBI Taxonomy" id="155640"/>
    <lineage>
        <taxon>Eukaryota</taxon>
        <taxon>Viridiplantae</taxon>
        <taxon>Streptophyta</taxon>
        <taxon>Embryophyta</taxon>
        <taxon>Tracheophyta</taxon>
        <taxon>Spermatophyta</taxon>
        <taxon>Magnoliopsida</taxon>
        <taxon>eudicotyledons</taxon>
        <taxon>Gunneridae</taxon>
        <taxon>Pentapetalae</taxon>
        <taxon>rosids</taxon>
        <taxon>malvids</taxon>
        <taxon>Sapindales</taxon>
        <taxon>Meliaceae</taxon>
        <taxon>Melia</taxon>
    </lineage>
</organism>
<protein>
    <submittedName>
        <fullName evidence="1">E3 ubiquitin-protein ligase listerin</fullName>
    </submittedName>
</protein>
<evidence type="ECO:0000313" key="1">
    <source>
        <dbReference type="EMBL" id="KAJ4719103.1"/>
    </source>
</evidence>
<keyword evidence="2" id="KW-1185">Reference proteome</keyword>
<sequence>MGKQKGEGGRAKARPSSSRLAASLLPSGSAAVAVGFGGYVGNSRLDSSLSSEDSSLYLDIDSEVAQHLKRLSRKDPTTKLKALASLSVLLKEKSGKDIVPIIPQWAFEYKRLLLDYNREVRRATHETMTNLVVAIGRDLAPHLKSLMGPWWFSQFDSNSEVSQAAKRSLQAAFPVPEKRLDALILCTTEVFMYLEENLKLTPQNLSDKAVALDELEEMHQQVISSSLLALATLLDVLVCEQLGRPGFESLTAEPKHASKARATAVSFAEKLFSAHKYFLDFLKFQSPAIRSATYSVLRSFIKNIPHAFDEGNLKTIAASILGAFQEKDPVCHSSMWDTVLLFSKRFPDSWTLLNVQKTVLNRFWHFLRNGCFGSQQVSYPALVLFLDIVPPKAVAADKFFEDFFNSLWAGRNRLQSSNGDQQAFFGAFKECFVWGLLNTSRYFDGADSIFHFRVTLVEDIVVKLLWQDYLFPVGSSQNREVSQLHMNSSDDGSHKKNVETVNFKYPNGYFQDMGKCIIEILSSIYLLEHNLLSSFCTAFQETCLWVFQRKEDTGKAMENVDQIIKFLSLLDRHAMQKSEDWPLIYLVGPMLAKSFPVIRSLDSVDGVRLLSVSVSIFGPRKIVRELFITEDRDKELEPGYFMQVFEETFVPWCLHGYNHSTSSRLDLLLALLDDECFYEQWRAVISYAANVKHSGSVPGFPDFNHKVVLAMLLEKARDEITKRKVGGHLIHRQGSHPDHWHYELLESIAVSTVCSFPPFGTFDGQLMCALIGGSTEGNQISFVSRDVLIMIFKEVLKKLLTFLRGSSFSWVRDASFLSTAEVNDFSMDCNVIDMAQFALDILDGSFFCLKALDDESDLVSSISAAIFIIDWECSMATGIADTLDDESKKKIEARLDFGKSVQAFRAKISNLFWRNLNIENQKKIASILITSIRIAIFKENGIRTDKIIFLCYVWILEVLQYLSWDEYVEQNLLDQLLSKGDSWPLWIAPNFNTPKETTALNIENESADAYVSGHHRFVSLIDKLISKIGLHKVVGGHVTHEATINNEVASRVWLAAEVLCTWKWPGGCALASFLPSLSTYAKSGKYASIGEELDSIFNILLDGALVHGGSGAQSLSNIWPALDDKVEHIEEPFLRALVSLIFTLFRDNIWETDKAVTLFELLLNKLSIGEAINVNCLRILPPLVNVLIRTLSYRSIGSGECSRGVVDPDTSEGNLVEDTIRGWLQRTLLFPPLVAWQSGQDMEDWFLLVVSCYPLSATEGPELFKMERDISHVEKTLLLDLFRKQRHGAATANQLPVVQMLLSQLMVISVGYCWKEFDEDDWGFLFSHLSCWIQSAVVMMEEVAENVNDAIAESSSSNNLVAILKKLKEIVSISDPSPINNAINALLCHGLLLNNQAEDSDNPSPLRTERLDRIRDRMTEGILRIFFCTGICEAIASSYGLEAAVVISSSRLDHLCFWKLVASSVVNSSPHVKDRAVKSVEFWGLSKGPINALYAILFSSEPIASLQYAAYAILSTEPVSQLALVREGSASCLDADSGVDQDTTHLDLSSEENVHLKGEIACMIEKLPCHVLEIDLVAQERVNIFLAWSLLLSHLLSLPSPPRDRLVQYVLDSANSVILDCIFQHIPLELCMTQGLKKKDGDLPAEVSAAATAATRAITTCSLMFAVESLWPVEPMKLATLAGALYGLMLCVLPAYVRGWFSDLRDRSLSSSVESFTRAWCSPPLIANELSQIKKANIADENFSLTVSKSANEVVATYTKDETKMDLVIRLPASYPLRSVDVDCMRSLGISEVKQRKWLMSMMLFVRNQNGALAEAIRIWKRNFDKEFEGVEECPICYSVIHTANHSLPRLACKTCKHKFHSACLYKWFSTSHKSSCPLCQSPF</sequence>
<comment type="caution">
    <text evidence="1">The sequence shown here is derived from an EMBL/GenBank/DDBJ whole genome shotgun (WGS) entry which is preliminary data.</text>
</comment>
<reference evidence="1 2" key="1">
    <citation type="journal article" date="2023" name="Science">
        <title>Complex scaffold remodeling in plant triterpene biosynthesis.</title>
        <authorList>
            <person name="De La Pena R."/>
            <person name="Hodgson H."/>
            <person name="Liu J.C."/>
            <person name="Stephenson M.J."/>
            <person name="Martin A.C."/>
            <person name="Owen C."/>
            <person name="Harkess A."/>
            <person name="Leebens-Mack J."/>
            <person name="Jimenez L.E."/>
            <person name="Osbourn A."/>
            <person name="Sattely E.S."/>
        </authorList>
    </citation>
    <scope>NUCLEOTIDE SEQUENCE [LARGE SCALE GENOMIC DNA]</scope>
    <source>
        <strain evidence="2">cv. JPN11</strain>
        <tissue evidence="1">Leaf</tissue>
    </source>
</reference>
<dbReference type="EMBL" id="CM051398">
    <property type="protein sequence ID" value="KAJ4719103.1"/>
    <property type="molecule type" value="Genomic_DNA"/>
</dbReference>
<accession>A0ACC1Y659</accession>